<dbReference type="EMBL" id="FOLD01000020">
    <property type="protein sequence ID" value="SFD26872.1"/>
    <property type="molecule type" value="Genomic_DNA"/>
</dbReference>
<sequence>MMMDWSRLRLSTGARVLWLLFGLVLGVPTLMNGIATGATADLCFGIGMILVGIRGFLRPVMFGKAIKMEQDPKTAQVSIGSPTLHGGLSMVIFIALMAGIVIKYVING</sequence>
<keyword evidence="3" id="KW-1185">Reference proteome</keyword>
<keyword evidence="1" id="KW-0812">Transmembrane</keyword>
<dbReference type="RefSeq" id="WP_143084615.1">
    <property type="nucleotide sequence ID" value="NZ_FOLD01000020.1"/>
</dbReference>
<dbReference type="STRING" id="1164594.SAMN05216204_12081"/>
<name>A0A1I1QY09_9BURK</name>
<keyword evidence="1" id="KW-0472">Membrane</keyword>
<reference evidence="3" key="1">
    <citation type="submission" date="2016-10" db="EMBL/GenBank/DDBJ databases">
        <authorList>
            <person name="Varghese N."/>
            <person name="Submissions S."/>
        </authorList>
    </citation>
    <scope>NUCLEOTIDE SEQUENCE [LARGE SCALE GENOMIC DNA]</scope>
    <source>
        <strain evidence="3">CGMCC 1.12041</strain>
    </source>
</reference>
<protein>
    <submittedName>
        <fullName evidence="2">Uncharacterized protein</fullName>
    </submittedName>
</protein>
<keyword evidence="1" id="KW-1133">Transmembrane helix</keyword>
<organism evidence="2 3">
    <name type="scientific">Massilia yuzhufengensis</name>
    <dbReference type="NCBI Taxonomy" id="1164594"/>
    <lineage>
        <taxon>Bacteria</taxon>
        <taxon>Pseudomonadati</taxon>
        <taxon>Pseudomonadota</taxon>
        <taxon>Betaproteobacteria</taxon>
        <taxon>Burkholderiales</taxon>
        <taxon>Oxalobacteraceae</taxon>
        <taxon>Telluria group</taxon>
        <taxon>Massilia</taxon>
    </lineage>
</organism>
<evidence type="ECO:0000313" key="2">
    <source>
        <dbReference type="EMBL" id="SFD26872.1"/>
    </source>
</evidence>
<accession>A0A1I1QY09</accession>
<evidence type="ECO:0000256" key="1">
    <source>
        <dbReference type="SAM" id="Phobius"/>
    </source>
</evidence>
<dbReference type="AlphaFoldDB" id="A0A1I1QY09"/>
<gene>
    <name evidence="2" type="ORF">SAMN05216204_12081</name>
</gene>
<evidence type="ECO:0000313" key="3">
    <source>
        <dbReference type="Proteomes" id="UP000198639"/>
    </source>
</evidence>
<dbReference type="OrthoDB" id="8757638at2"/>
<feature type="transmembrane region" description="Helical" evidence="1">
    <location>
        <begin position="36"/>
        <end position="57"/>
    </location>
</feature>
<proteinExistence type="predicted"/>
<dbReference type="Proteomes" id="UP000198639">
    <property type="component" value="Unassembled WGS sequence"/>
</dbReference>
<feature type="transmembrane region" description="Helical" evidence="1">
    <location>
        <begin position="88"/>
        <end position="106"/>
    </location>
</feature>